<dbReference type="FunFam" id="1.10.10.60:FF:000014">
    <property type="entry name" value="SWI/SNF complex subunit SMARCC2 isoform C"/>
    <property type="match status" value="1"/>
</dbReference>
<keyword evidence="3" id="KW-0805">Transcription regulation</keyword>
<dbReference type="InterPro" id="IPR032448">
    <property type="entry name" value="SWIRM-assoc"/>
</dbReference>
<feature type="region of interest" description="Disordered" evidence="7">
    <location>
        <begin position="981"/>
        <end position="1147"/>
    </location>
</feature>
<evidence type="ECO:0000313" key="13">
    <source>
        <dbReference type="Proteomes" id="UP001519460"/>
    </source>
</evidence>
<evidence type="ECO:0000259" key="10">
    <source>
        <dbReference type="PROSITE" id="PS51293"/>
    </source>
</evidence>
<feature type="compositionally biased region" description="Basic residues" evidence="7">
    <location>
        <begin position="219"/>
        <end position="229"/>
    </location>
</feature>
<dbReference type="InterPro" id="IPR032451">
    <property type="entry name" value="SMARCC_C"/>
</dbReference>
<feature type="region of interest" description="Disordered" evidence="7">
    <location>
        <begin position="204"/>
        <end position="339"/>
    </location>
</feature>
<keyword evidence="2" id="KW-0156">Chromatin regulator</keyword>
<feature type="region of interest" description="Disordered" evidence="7">
    <location>
        <begin position="657"/>
        <end position="811"/>
    </location>
</feature>
<feature type="domain" description="Chromo" evidence="11">
    <location>
        <begin position="1"/>
        <end position="199"/>
    </location>
</feature>
<dbReference type="Pfam" id="PF16498">
    <property type="entry name" value="SWIRM-assoc_3"/>
    <property type="match status" value="1"/>
</dbReference>
<dbReference type="PROSITE" id="PS50934">
    <property type="entry name" value="SWIRM"/>
    <property type="match status" value="1"/>
</dbReference>
<feature type="compositionally biased region" description="Low complexity" evidence="7">
    <location>
        <begin position="1033"/>
        <end position="1045"/>
    </location>
</feature>
<dbReference type="InterPro" id="IPR017884">
    <property type="entry name" value="SANT_dom"/>
</dbReference>
<keyword evidence="5" id="KW-0539">Nucleus</keyword>
<accession>A0ABD0KD62</accession>
<evidence type="ECO:0000256" key="4">
    <source>
        <dbReference type="ARBA" id="ARBA00023163"/>
    </source>
</evidence>
<evidence type="ECO:0000313" key="12">
    <source>
        <dbReference type="EMBL" id="KAK7485068.1"/>
    </source>
</evidence>
<dbReference type="InterPro" id="IPR007526">
    <property type="entry name" value="SWIRM"/>
</dbReference>
<dbReference type="InterPro" id="IPR009057">
    <property type="entry name" value="Homeodomain-like_sf"/>
</dbReference>
<comment type="similarity">
    <text evidence="6">Belongs to the SMARCC family.</text>
</comment>
<dbReference type="InterPro" id="IPR036388">
    <property type="entry name" value="WH-like_DNA-bd_sf"/>
</dbReference>
<feature type="compositionally biased region" description="Basic and acidic residues" evidence="7">
    <location>
        <begin position="204"/>
        <end position="218"/>
    </location>
</feature>
<feature type="compositionally biased region" description="Polar residues" evidence="7">
    <location>
        <begin position="1087"/>
        <end position="1115"/>
    </location>
</feature>
<proteinExistence type="inferred from homology"/>
<dbReference type="GO" id="GO:0006325">
    <property type="term" value="P:chromatin organization"/>
    <property type="evidence" value="ECO:0007669"/>
    <property type="project" value="UniProtKB-KW"/>
</dbReference>
<comment type="subcellular location">
    <subcellularLocation>
        <location evidence="1">Nucleus</location>
    </subcellularLocation>
</comment>
<dbReference type="Pfam" id="PF16495">
    <property type="entry name" value="SWIRM-assoc_1"/>
    <property type="match status" value="1"/>
</dbReference>
<feature type="non-terminal residue" evidence="12">
    <location>
        <position position="1"/>
    </location>
</feature>
<dbReference type="GO" id="GO:0006355">
    <property type="term" value="P:regulation of DNA-templated transcription"/>
    <property type="evidence" value="ECO:0007669"/>
    <property type="project" value="UniProtKB-ARBA"/>
</dbReference>
<evidence type="ECO:0000259" key="9">
    <source>
        <dbReference type="PROSITE" id="PS50934"/>
    </source>
</evidence>
<dbReference type="PROSITE" id="PS51293">
    <property type="entry name" value="SANT"/>
    <property type="match status" value="1"/>
</dbReference>
<evidence type="ECO:0000256" key="5">
    <source>
        <dbReference type="ARBA" id="ARBA00023242"/>
    </source>
</evidence>
<dbReference type="AlphaFoldDB" id="A0ABD0KD62"/>
<evidence type="ECO:0008006" key="14">
    <source>
        <dbReference type="Google" id="ProtNLM"/>
    </source>
</evidence>
<dbReference type="PANTHER" id="PTHR15381:SF1">
    <property type="entry name" value="CHONDROITIN SULFATE PROTEOGLYCAN 5"/>
    <property type="match status" value="1"/>
</dbReference>
<dbReference type="Gene3D" id="1.10.10.10">
    <property type="entry name" value="Winged helix-like DNA-binding domain superfamily/Winged helix DNA-binding domain"/>
    <property type="match status" value="1"/>
</dbReference>
<dbReference type="Proteomes" id="UP001519460">
    <property type="component" value="Unassembled WGS sequence"/>
</dbReference>
<name>A0ABD0KD62_9CAEN</name>
<dbReference type="FunFam" id="1.10.10.10:FF:000020">
    <property type="entry name" value="SWI/SNF complex subunit SMARCC2 isoform c"/>
    <property type="match status" value="1"/>
</dbReference>
<dbReference type="Gene3D" id="1.10.10.60">
    <property type="entry name" value="Homeodomain-like"/>
    <property type="match status" value="1"/>
</dbReference>
<feature type="compositionally biased region" description="Basic and acidic residues" evidence="7">
    <location>
        <begin position="677"/>
        <end position="703"/>
    </location>
</feature>
<dbReference type="PANTHER" id="PTHR15381">
    <property type="entry name" value="CHONDROITIN SULFATE PROTEOGLYCAN 5 -RELATED"/>
    <property type="match status" value="1"/>
</dbReference>
<gene>
    <name evidence="12" type="ORF">BaRGS_00023707</name>
</gene>
<comment type="caution">
    <text evidence="12">The sequence shown here is derived from an EMBL/GenBank/DDBJ whole genome shotgun (WGS) entry which is preliminary data.</text>
</comment>
<dbReference type="SMART" id="SM00717">
    <property type="entry name" value="SANT"/>
    <property type="match status" value="1"/>
</dbReference>
<feature type="domain" description="SANT" evidence="10">
    <location>
        <begin position="523"/>
        <end position="570"/>
    </location>
</feature>
<sequence length="1147" mass="126901">NRLFLDFKPGGALCQIFAAVYKFKSEQGWRRFDFQSPSRMDRNVEMFMQIEKSLVAQKLLQLPAIFIRPEVDKILQPKLKDIVKRHQGTLADSEENATHILYTLPSNPAADEEYFRPVMKRDRNCIVHWWYYPESYDTWVTDVYIDYDCESTAKPREGPAHVTARWLLDLEEFNEWMTEEDYLVDDEFDPETKRGKKSGVLRLTVDDIHESQDSDRQGKRQKKNKRKRSPSPPVEKIKRKSSRTPALSATKKKGRWEEEEEDLTKDMDDPPSEPGIQEVQLAKQASGSHKRDTETQPIKGGTIMDLDEEAEKAEAPAGDGAADDSEKKRDEAEADDTLTEQTHHIIIPSYAAWFDYSALHAIERRALPEFFNGRNKSKTPEIYMAYRNFMVDTYRLNPTEYLTSTACRRNLAGDVCAIMRVHAFLEQWGLINYQVDADSRPNPMGPPPTSHFHILADTPSGIMPINPPRINQPSAAQQVCDLSEKNKEKEVEERPAIGSFGLKMDVYAKKMLKDKSAAAKTREWTDQETLLLLEALEMYKDDWNKVCEHVGSRTQDECILHFLRLPIEDSFLEDDIGDHGGGLGPLAYQPVPFSQSGNPIMSTVAFLASVVDPRVASAAAKAALDEFSRMKDEVPPTLVDAHTKMVSEAAKEGKAVTPTFGLSDTGIAGTSAEPAEEGSKTDDSKEEKKDGAEKKDEKSKEEPMETDATPETKKEEGTKAEVKKEDEKDKEEKDKEKEKQETAKEEKKEEKTEEEKKDQEKEKSDTTEEKKDDKTDEATPKTGEDKEKTGEEKDEEKKEGEKKAGDSTEVKDDAAASVATAAAAALSAAAVKAKHLAAVEERKIKSLVALLVETQMKKLEIKLRHFEELETIMDREREALEYQRQQLLQERQQFHLEQIRAAEYRARQIAMTQLATEQRQHAHTASPDHGQYRVRFLSTQGQLHFALLLSLPQTRVSGQQAVSAPSGSAASQNPALAAAVGQGSYPMHGSPMPPQGPQVQATTMSQGSPAPPPSSAPPTAQSTQPSQQPPTPGTQTGGTTLPTQSASVTEGSASPNGQVSGGGGDEGDRKSSPHPSPSTATSLPQPAASQPSGCDAAQKSSMAVTSPAVSEKQQVPTPPPTLEPQSHLPPAAAGQQAASPPAVKSEG</sequence>
<feature type="compositionally biased region" description="Polar residues" evidence="7">
    <location>
        <begin position="1046"/>
        <end position="1058"/>
    </location>
</feature>
<dbReference type="Pfam" id="PF04433">
    <property type="entry name" value="SWIRM"/>
    <property type="match status" value="1"/>
</dbReference>
<dbReference type="InterPro" id="IPR001005">
    <property type="entry name" value="SANT/Myb"/>
</dbReference>
<dbReference type="Pfam" id="PF00249">
    <property type="entry name" value="Myb_DNA-binding"/>
    <property type="match status" value="1"/>
</dbReference>
<evidence type="ECO:0000256" key="7">
    <source>
        <dbReference type="SAM" id="MobiDB-lite"/>
    </source>
</evidence>
<evidence type="ECO:0000259" key="8">
    <source>
        <dbReference type="PROSITE" id="PS50090"/>
    </source>
</evidence>
<dbReference type="GO" id="GO:0016514">
    <property type="term" value="C:SWI/SNF complex"/>
    <property type="evidence" value="ECO:0007669"/>
    <property type="project" value="UniProtKB-ARBA"/>
</dbReference>
<dbReference type="InterPro" id="IPR036420">
    <property type="entry name" value="BRCT_dom_sf"/>
</dbReference>
<feature type="compositionally biased region" description="Basic and acidic residues" evidence="7">
    <location>
        <begin position="710"/>
        <end position="811"/>
    </location>
</feature>
<dbReference type="PROSITE" id="PS50090">
    <property type="entry name" value="MYB_LIKE"/>
    <property type="match status" value="1"/>
</dbReference>
<evidence type="ECO:0000256" key="6">
    <source>
        <dbReference type="ARBA" id="ARBA00049655"/>
    </source>
</evidence>
<feature type="domain" description="SWIRM" evidence="9">
    <location>
        <begin position="345"/>
        <end position="442"/>
    </location>
</feature>
<keyword evidence="4" id="KW-0804">Transcription</keyword>
<keyword evidence="13" id="KW-1185">Reference proteome</keyword>
<organism evidence="12 13">
    <name type="scientific">Batillaria attramentaria</name>
    <dbReference type="NCBI Taxonomy" id="370345"/>
    <lineage>
        <taxon>Eukaryota</taxon>
        <taxon>Metazoa</taxon>
        <taxon>Spiralia</taxon>
        <taxon>Lophotrochozoa</taxon>
        <taxon>Mollusca</taxon>
        <taxon>Gastropoda</taxon>
        <taxon>Caenogastropoda</taxon>
        <taxon>Sorbeoconcha</taxon>
        <taxon>Cerithioidea</taxon>
        <taxon>Batillariidae</taxon>
        <taxon>Batillaria</taxon>
    </lineage>
</organism>
<dbReference type="SUPFAM" id="SSF46689">
    <property type="entry name" value="Homeodomain-like"/>
    <property type="match status" value="2"/>
</dbReference>
<dbReference type="EMBL" id="JACVVK020000200">
    <property type="protein sequence ID" value="KAK7485068.1"/>
    <property type="molecule type" value="Genomic_DNA"/>
</dbReference>
<dbReference type="InterPro" id="IPR032450">
    <property type="entry name" value="SMARCC_N"/>
</dbReference>
<dbReference type="InterPro" id="IPR049898">
    <property type="entry name" value="MARR_BRCT_CHROMO"/>
</dbReference>
<evidence type="ECO:0000256" key="3">
    <source>
        <dbReference type="ARBA" id="ARBA00023015"/>
    </source>
</evidence>
<evidence type="ECO:0000256" key="2">
    <source>
        <dbReference type="ARBA" id="ARBA00022853"/>
    </source>
</evidence>
<feature type="compositionally biased region" description="Low complexity" evidence="7">
    <location>
        <begin position="1017"/>
        <end position="1026"/>
    </location>
</feature>
<dbReference type="SUPFAM" id="SSF52113">
    <property type="entry name" value="BRCT domain"/>
    <property type="match status" value="1"/>
</dbReference>
<feature type="compositionally biased region" description="Low complexity" evidence="7">
    <location>
        <begin position="1129"/>
        <end position="1147"/>
    </location>
</feature>
<feature type="domain" description="Myb-like" evidence="8">
    <location>
        <begin position="516"/>
        <end position="566"/>
    </location>
</feature>
<protein>
    <recommendedName>
        <fullName evidence="14">SWI/SNF related, matrix associated, actin dependent regulator of chromatin, subfamily c, member 2</fullName>
    </recommendedName>
</protein>
<dbReference type="PROSITE" id="PS52032">
    <property type="entry name" value="MARR_BRCT_CHROMO"/>
    <property type="match status" value="1"/>
</dbReference>
<evidence type="ECO:0000259" key="11">
    <source>
        <dbReference type="PROSITE" id="PS52032"/>
    </source>
</evidence>
<dbReference type="Pfam" id="PF16496">
    <property type="entry name" value="SWIRM-assoc_2"/>
    <property type="match status" value="1"/>
</dbReference>
<reference evidence="12 13" key="1">
    <citation type="journal article" date="2023" name="Sci. Data">
        <title>Genome assembly of the Korean intertidal mud-creeper Batillaria attramentaria.</title>
        <authorList>
            <person name="Patra A.K."/>
            <person name="Ho P.T."/>
            <person name="Jun S."/>
            <person name="Lee S.J."/>
            <person name="Kim Y."/>
            <person name="Won Y.J."/>
        </authorList>
    </citation>
    <scope>NUCLEOTIDE SEQUENCE [LARGE SCALE GENOMIC DNA]</scope>
    <source>
        <strain evidence="12">Wonlab-2016</strain>
    </source>
</reference>
<evidence type="ECO:0000256" key="1">
    <source>
        <dbReference type="ARBA" id="ARBA00004123"/>
    </source>
</evidence>